<comment type="catalytic activity">
    <reaction evidence="1">
        <text>S-ubiquitinyl-[E2 ubiquitin-conjugating enzyme]-L-cysteine + [acceptor protein]-L-lysine = [E2 ubiquitin-conjugating enzyme]-L-cysteine + N(6)-ubiquitinyl-[acceptor protein]-L-lysine.</text>
        <dbReference type="EC" id="2.3.2.27"/>
    </reaction>
</comment>
<feature type="domain" description="RING-type" evidence="13">
    <location>
        <begin position="144"/>
        <end position="185"/>
    </location>
</feature>
<evidence type="ECO:0000256" key="7">
    <source>
        <dbReference type="ARBA" id="ARBA00022771"/>
    </source>
</evidence>
<evidence type="ECO:0000256" key="8">
    <source>
        <dbReference type="ARBA" id="ARBA00022786"/>
    </source>
</evidence>
<evidence type="ECO:0000256" key="3">
    <source>
        <dbReference type="ARBA" id="ARBA00012483"/>
    </source>
</evidence>
<evidence type="ECO:0000256" key="11">
    <source>
        <dbReference type="ARBA" id="ARBA00023136"/>
    </source>
</evidence>
<gene>
    <name evidence="14" type="ORF">V6N11_004497</name>
</gene>
<dbReference type="SMART" id="SM00184">
    <property type="entry name" value="RING"/>
    <property type="match status" value="1"/>
</dbReference>
<dbReference type="Pfam" id="PF13639">
    <property type="entry name" value="zf-RING_2"/>
    <property type="match status" value="1"/>
</dbReference>
<dbReference type="Gene3D" id="3.30.40.10">
    <property type="entry name" value="Zinc/RING finger domain, C3HC4 (zinc finger)"/>
    <property type="match status" value="1"/>
</dbReference>
<dbReference type="PANTHER" id="PTHR45977:SF13">
    <property type="entry name" value="GB|AAF27103.1"/>
    <property type="match status" value="1"/>
</dbReference>
<evidence type="ECO:0000256" key="2">
    <source>
        <dbReference type="ARBA" id="ARBA00004141"/>
    </source>
</evidence>
<reference evidence="14 15" key="1">
    <citation type="journal article" date="2024" name="G3 (Bethesda)">
        <title>Genome assembly of Hibiscus sabdariffa L. provides insights into metabolisms of medicinal natural products.</title>
        <authorList>
            <person name="Kim T."/>
        </authorList>
    </citation>
    <scope>NUCLEOTIDE SEQUENCE [LARGE SCALE GENOMIC DNA]</scope>
    <source>
        <strain evidence="14">TK-2024</strain>
        <tissue evidence="14">Old leaves</tissue>
    </source>
</reference>
<evidence type="ECO:0000313" key="14">
    <source>
        <dbReference type="EMBL" id="KAK9024330.1"/>
    </source>
</evidence>
<dbReference type="EC" id="2.3.2.27" evidence="3"/>
<evidence type="ECO:0000256" key="12">
    <source>
        <dbReference type="PROSITE-ProRule" id="PRU00175"/>
    </source>
</evidence>
<sequence>MGATMLLTPALIQTASNHFPIDPSPSKPLRILLEVQGIHGRCQNRPSAFQDYQRAHAPVEMILFDTFPARPVNPRFSGRLLRAPTRQEDARSNQEEQKKVISKLRREIYNPIPKQMTKRLNSYYRDKKRGNEKGTEIDEDGKRCAVCLEEFEARENVMVTPCEHMFHEECIVPWAKDRGDCPVCRFVLSERIKRTPASDNNVLNANDLLQREMNSIIRAMEETFIWDNSV</sequence>
<evidence type="ECO:0000256" key="9">
    <source>
        <dbReference type="ARBA" id="ARBA00022833"/>
    </source>
</evidence>
<accession>A0ABR2SGF8</accession>
<keyword evidence="11" id="KW-0472">Membrane</keyword>
<evidence type="ECO:0000256" key="1">
    <source>
        <dbReference type="ARBA" id="ARBA00000900"/>
    </source>
</evidence>
<evidence type="ECO:0000259" key="13">
    <source>
        <dbReference type="PROSITE" id="PS50089"/>
    </source>
</evidence>
<dbReference type="PROSITE" id="PS50089">
    <property type="entry name" value="ZF_RING_2"/>
    <property type="match status" value="1"/>
</dbReference>
<dbReference type="InterPro" id="IPR013083">
    <property type="entry name" value="Znf_RING/FYVE/PHD"/>
</dbReference>
<evidence type="ECO:0000256" key="4">
    <source>
        <dbReference type="ARBA" id="ARBA00022679"/>
    </source>
</evidence>
<organism evidence="14 15">
    <name type="scientific">Hibiscus sabdariffa</name>
    <name type="common">roselle</name>
    <dbReference type="NCBI Taxonomy" id="183260"/>
    <lineage>
        <taxon>Eukaryota</taxon>
        <taxon>Viridiplantae</taxon>
        <taxon>Streptophyta</taxon>
        <taxon>Embryophyta</taxon>
        <taxon>Tracheophyta</taxon>
        <taxon>Spermatophyta</taxon>
        <taxon>Magnoliopsida</taxon>
        <taxon>eudicotyledons</taxon>
        <taxon>Gunneridae</taxon>
        <taxon>Pentapetalae</taxon>
        <taxon>rosids</taxon>
        <taxon>malvids</taxon>
        <taxon>Malvales</taxon>
        <taxon>Malvaceae</taxon>
        <taxon>Malvoideae</taxon>
        <taxon>Hibiscus</taxon>
    </lineage>
</organism>
<protein>
    <recommendedName>
        <fullName evidence="3">RING-type E3 ubiquitin transferase</fullName>
        <ecNumber evidence="3">2.3.2.27</ecNumber>
    </recommendedName>
</protein>
<evidence type="ECO:0000313" key="15">
    <source>
        <dbReference type="Proteomes" id="UP001396334"/>
    </source>
</evidence>
<keyword evidence="5" id="KW-0812">Transmembrane</keyword>
<keyword evidence="10" id="KW-1133">Transmembrane helix</keyword>
<dbReference type="Proteomes" id="UP001396334">
    <property type="component" value="Unassembled WGS sequence"/>
</dbReference>
<evidence type="ECO:0000256" key="10">
    <source>
        <dbReference type="ARBA" id="ARBA00022989"/>
    </source>
</evidence>
<dbReference type="SUPFAM" id="SSF57850">
    <property type="entry name" value="RING/U-box"/>
    <property type="match status" value="1"/>
</dbReference>
<proteinExistence type="predicted"/>
<comment type="caution">
    <text evidence="14">The sequence shown here is derived from an EMBL/GenBank/DDBJ whole genome shotgun (WGS) entry which is preliminary data.</text>
</comment>
<keyword evidence="6" id="KW-0479">Metal-binding</keyword>
<keyword evidence="4" id="KW-0808">Transferase</keyword>
<name>A0ABR2SGF8_9ROSI</name>
<dbReference type="EMBL" id="JBBPBN010000015">
    <property type="protein sequence ID" value="KAK9024330.1"/>
    <property type="molecule type" value="Genomic_DNA"/>
</dbReference>
<dbReference type="PANTHER" id="PTHR45977">
    <property type="entry name" value="TARGET OF ERK KINASE MPK-1"/>
    <property type="match status" value="1"/>
</dbReference>
<keyword evidence="8" id="KW-0833">Ubl conjugation pathway</keyword>
<evidence type="ECO:0000256" key="5">
    <source>
        <dbReference type="ARBA" id="ARBA00022692"/>
    </source>
</evidence>
<keyword evidence="7 12" id="KW-0863">Zinc-finger</keyword>
<keyword evidence="9" id="KW-0862">Zinc</keyword>
<evidence type="ECO:0000256" key="6">
    <source>
        <dbReference type="ARBA" id="ARBA00022723"/>
    </source>
</evidence>
<comment type="subcellular location">
    <subcellularLocation>
        <location evidence="2">Membrane</location>
        <topology evidence="2">Multi-pass membrane protein</topology>
    </subcellularLocation>
</comment>
<keyword evidence="15" id="KW-1185">Reference proteome</keyword>
<dbReference type="InterPro" id="IPR001841">
    <property type="entry name" value="Znf_RING"/>
</dbReference>